<gene>
    <name evidence="4" type="ORF">N2K84_10285</name>
</gene>
<reference evidence="4" key="1">
    <citation type="submission" date="2022-10" db="EMBL/GenBank/DDBJ databases">
        <title>Gaoshiqiia sediminis gen. nov., sp. nov., isolated from coastal sediment.</title>
        <authorList>
            <person name="Yu W.X."/>
            <person name="Mu D.S."/>
            <person name="Du J.Z."/>
            <person name="Liang Y.Q."/>
        </authorList>
    </citation>
    <scope>NUCLEOTIDE SEQUENCE</scope>
    <source>
        <strain evidence="4">A06</strain>
    </source>
</reference>
<dbReference type="PANTHER" id="PTHR30273:SF2">
    <property type="entry name" value="PROTEIN FECR"/>
    <property type="match status" value="1"/>
</dbReference>
<evidence type="ECO:0000313" key="5">
    <source>
        <dbReference type="Proteomes" id="UP001163821"/>
    </source>
</evidence>
<dbReference type="RefSeq" id="WP_282591721.1">
    <property type="nucleotide sequence ID" value="NZ_JAPAAF010000012.1"/>
</dbReference>
<protein>
    <submittedName>
        <fullName evidence="4">DUF4974 domain-containing protein</fullName>
    </submittedName>
</protein>
<keyword evidence="1" id="KW-1133">Transmembrane helix</keyword>
<evidence type="ECO:0000259" key="2">
    <source>
        <dbReference type="Pfam" id="PF04773"/>
    </source>
</evidence>
<feature type="transmembrane region" description="Helical" evidence="1">
    <location>
        <begin position="91"/>
        <end position="114"/>
    </location>
</feature>
<dbReference type="Pfam" id="PF04773">
    <property type="entry name" value="FecR"/>
    <property type="match status" value="1"/>
</dbReference>
<dbReference type="GO" id="GO:0016989">
    <property type="term" value="F:sigma factor antagonist activity"/>
    <property type="evidence" value="ECO:0007669"/>
    <property type="project" value="TreeGrafter"/>
</dbReference>
<keyword evidence="1" id="KW-0472">Membrane</keyword>
<keyword evidence="1" id="KW-0812">Transmembrane</keyword>
<feature type="domain" description="Protein FecR C-terminal" evidence="3">
    <location>
        <begin position="276"/>
        <end position="335"/>
    </location>
</feature>
<evidence type="ECO:0000256" key="1">
    <source>
        <dbReference type="SAM" id="Phobius"/>
    </source>
</evidence>
<evidence type="ECO:0000313" key="4">
    <source>
        <dbReference type="EMBL" id="MCW0483119.1"/>
    </source>
</evidence>
<dbReference type="FunFam" id="2.60.120.1440:FF:000001">
    <property type="entry name" value="Putative anti-sigma factor"/>
    <property type="match status" value="1"/>
</dbReference>
<proteinExistence type="predicted"/>
<feature type="domain" description="FecR protein" evidence="2">
    <location>
        <begin position="143"/>
        <end position="229"/>
    </location>
</feature>
<keyword evidence="5" id="KW-1185">Reference proteome</keyword>
<dbReference type="Pfam" id="PF16344">
    <property type="entry name" value="FecR_C"/>
    <property type="match status" value="1"/>
</dbReference>
<dbReference type="Proteomes" id="UP001163821">
    <property type="component" value="Unassembled WGS sequence"/>
</dbReference>
<dbReference type="EMBL" id="JAPAAF010000012">
    <property type="protein sequence ID" value="MCW0483119.1"/>
    <property type="molecule type" value="Genomic_DNA"/>
</dbReference>
<dbReference type="InterPro" id="IPR006860">
    <property type="entry name" value="FecR"/>
</dbReference>
<accession>A0AA41Y464</accession>
<dbReference type="Gene3D" id="2.60.120.1440">
    <property type="match status" value="1"/>
</dbReference>
<dbReference type="PANTHER" id="PTHR30273">
    <property type="entry name" value="PERIPLASMIC SIGNAL SENSOR AND SIGMA FACTOR ACTIVATOR FECR-RELATED"/>
    <property type="match status" value="1"/>
</dbReference>
<comment type="caution">
    <text evidence="4">The sequence shown here is derived from an EMBL/GenBank/DDBJ whole genome shotgun (WGS) entry which is preliminary data.</text>
</comment>
<dbReference type="Gene3D" id="3.55.50.30">
    <property type="match status" value="1"/>
</dbReference>
<dbReference type="PIRSF" id="PIRSF018266">
    <property type="entry name" value="FecR"/>
    <property type="match status" value="1"/>
</dbReference>
<evidence type="ECO:0000259" key="3">
    <source>
        <dbReference type="Pfam" id="PF16344"/>
    </source>
</evidence>
<dbReference type="InterPro" id="IPR012373">
    <property type="entry name" value="Ferrdict_sens_TM"/>
</dbReference>
<dbReference type="InterPro" id="IPR032508">
    <property type="entry name" value="FecR_C"/>
</dbReference>
<organism evidence="4 5">
    <name type="scientific">Gaoshiqia sediminis</name>
    <dbReference type="NCBI Taxonomy" id="2986998"/>
    <lineage>
        <taxon>Bacteria</taxon>
        <taxon>Pseudomonadati</taxon>
        <taxon>Bacteroidota</taxon>
        <taxon>Bacteroidia</taxon>
        <taxon>Marinilabiliales</taxon>
        <taxon>Prolixibacteraceae</taxon>
        <taxon>Gaoshiqia</taxon>
    </lineage>
</organism>
<sequence length="363" mass="41751">MVNHKKLDQLLADENFQDDLRAALKDPQRMKVQFIQKYSIREEEFQYAQRILGTLSFQRAEIDHKQIDKSFNRVLEQIERPRILANKKTTVSLWFTRIAAVLTLPLLLTTFYFYQQTRILQFPAQPASGLVAQHTFHAPLGIKTQVVLPDGSLVWLNSGSSLTFPVVFQPNQREIQLQGEAYFEVVKNPAAPMLVSTEHMKIKVYGTKFNVNAFADDQIVRTTLVEGKVTLIPENNTKEYALSPGYTALYYSETKEIKASEVTNMTAYTGWKDGKLLLQDENFGDILKKLERWYNVEIQLSDPSLADYTLYATFVDESIEQVLSIISNSLPIQVEFPKRIRQADGSYAKRKIMIHRNWTKSIS</sequence>
<dbReference type="AlphaFoldDB" id="A0AA41Y464"/>
<name>A0AA41Y464_9BACT</name>